<gene>
    <name evidence="2" type="ORF">WI372_04505</name>
</gene>
<keyword evidence="3" id="KW-1185">Reference proteome</keyword>
<dbReference type="Proteomes" id="UP001484239">
    <property type="component" value="Unassembled WGS sequence"/>
</dbReference>
<dbReference type="EMBL" id="JBBHLI010000002">
    <property type="protein sequence ID" value="MEK9500228.1"/>
    <property type="molecule type" value="Genomic_DNA"/>
</dbReference>
<organism evidence="2 3">
    <name type="scientific">Gaopeijia maritima</name>
    <dbReference type="NCBI Taxonomy" id="3119007"/>
    <lineage>
        <taxon>Bacteria</taxon>
        <taxon>Pseudomonadati</taxon>
        <taxon>Gemmatimonadota</taxon>
        <taxon>Longimicrobiia</taxon>
        <taxon>Gaopeijiales</taxon>
        <taxon>Gaopeijiaceae</taxon>
        <taxon>Gaopeijia</taxon>
    </lineage>
</organism>
<comment type="caution">
    <text evidence="2">The sequence shown here is derived from an EMBL/GenBank/DDBJ whole genome shotgun (WGS) entry which is preliminary data.</text>
</comment>
<sequence length="190" mass="20082">MTPATLLLTALASIGTAAPALPEAKCQTRVDLPGHDIRNPIMVVDEAVQSETPTREDIYAVGVHCWSLRTFETVAFDDPDPGITVIVITSKSRVTASERAIQAFGEALVAFRAKKDGDPADAEALVPFGLHDAKALELATLKGVPSVVARGEAVTCSAAIEARGLGETVCEIDLEGAREVVRRYVAEITS</sequence>
<evidence type="ECO:0000313" key="2">
    <source>
        <dbReference type="EMBL" id="MEK9500228.1"/>
    </source>
</evidence>
<evidence type="ECO:0000313" key="3">
    <source>
        <dbReference type="Proteomes" id="UP001484239"/>
    </source>
</evidence>
<dbReference type="RefSeq" id="WP_405275317.1">
    <property type="nucleotide sequence ID" value="NZ_CP144380.1"/>
</dbReference>
<feature type="signal peptide" evidence="1">
    <location>
        <begin position="1"/>
        <end position="17"/>
    </location>
</feature>
<keyword evidence="1" id="KW-0732">Signal</keyword>
<accession>A0ABU9E7W9</accession>
<evidence type="ECO:0000256" key="1">
    <source>
        <dbReference type="SAM" id="SignalP"/>
    </source>
</evidence>
<proteinExistence type="predicted"/>
<protein>
    <submittedName>
        <fullName evidence="2">Uncharacterized protein</fullName>
    </submittedName>
</protein>
<name>A0ABU9E7W9_9BACT</name>
<feature type="chain" id="PRO_5047496533" evidence="1">
    <location>
        <begin position="18"/>
        <end position="190"/>
    </location>
</feature>
<reference evidence="2 3" key="1">
    <citation type="submission" date="2024-02" db="EMBL/GenBank/DDBJ databases">
        <title>A novel Gemmatimonadota bacterium.</title>
        <authorList>
            <person name="Du Z.-J."/>
            <person name="Ye Y.-Q."/>
        </authorList>
    </citation>
    <scope>NUCLEOTIDE SEQUENCE [LARGE SCALE GENOMIC DNA]</scope>
    <source>
        <strain evidence="2 3">DH-20</strain>
    </source>
</reference>